<feature type="region of interest" description="Disordered" evidence="2">
    <location>
        <begin position="1007"/>
        <end position="1321"/>
    </location>
</feature>
<evidence type="ECO:0000256" key="1">
    <source>
        <dbReference type="SAM" id="Coils"/>
    </source>
</evidence>
<feature type="compositionally biased region" description="Basic and acidic residues" evidence="2">
    <location>
        <begin position="361"/>
        <end position="373"/>
    </location>
</feature>
<feature type="compositionally biased region" description="Basic and acidic residues" evidence="2">
    <location>
        <begin position="964"/>
        <end position="983"/>
    </location>
</feature>
<dbReference type="GeneTree" id="ENSGT00940000156098"/>
<evidence type="ECO:0000313" key="3">
    <source>
        <dbReference type="Ensembl" id="ENSTNIP00000015744.1"/>
    </source>
</evidence>
<reference evidence="3" key="2">
    <citation type="submission" date="2025-08" db="UniProtKB">
        <authorList>
            <consortium name="Ensembl"/>
        </authorList>
    </citation>
    <scope>IDENTIFICATION</scope>
</reference>
<feature type="region of interest" description="Disordered" evidence="2">
    <location>
        <begin position="24"/>
        <end position="80"/>
    </location>
</feature>
<evidence type="ECO:0000313" key="4">
    <source>
        <dbReference type="Proteomes" id="UP000007303"/>
    </source>
</evidence>
<feature type="compositionally biased region" description="Polar residues" evidence="2">
    <location>
        <begin position="453"/>
        <end position="462"/>
    </location>
</feature>
<feature type="region of interest" description="Disordered" evidence="2">
    <location>
        <begin position="847"/>
        <end position="983"/>
    </location>
</feature>
<feature type="compositionally biased region" description="Polar residues" evidence="2">
    <location>
        <begin position="623"/>
        <end position="635"/>
    </location>
</feature>
<feature type="compositionally biased region" description="Low complexity" evidence="2">
    <location>
        <begin position="1219"/>
        <end position="1252"/>
    </location>
</feature>
<feature type="compositionally biased region" description="Pro residues" evidence="2">
    <location>
        <begin position="906"/>
        <end position="918"/>
    </location>
</feature>
<feature type="compositionally biased region" description="Polar residues" evidence="2">
    <location>
        <begin position="1124"/>
        <end position="1133"/>
    </location>
</feature>
<dbReference type="Ensembl" id="ENSTNIT00000015953.1">
    <property type="protein sequence ID" value="ENSTNIP00000015744.1"/>
    <property type="gene ID" value="ENSTNIG00000012771.1"/>
</dbReference>
<dbReference type="GO" id="GO:0005737">
    <property type="term" value="C:cytoplasm"/>
    <property type="evidence" value="ECO:0007669"/>
    <property type="project" value="TreeGrafter"/>
</dbReference>
<evidence type="ECO:0000256" key="2">
    <source>
        <dbReference type="SAM" id="MobiDB-lite"/>
    </source>
</evidence>
<dbReference type="Gene3D" id="1.20.58.1540">
    <property type="entry name" value="Actin interacting protein 3, C-terminal domain"/>
    <property type="match status" value="1"/>
</dbReference>
<feature type="region of interest" description="Disordered" evidence="2">
    <location>
        <begin position="569"/>
        <end position="635"/>
    </location>
</feature>
<dbReference type="PANTHER" id="PTHR22741:SF11">
    <property type="entry name" value="SICKLE TAIL PROTEIN HOMOLOG"/>
    <property type="match status" value="1"/>
</dbReference>
<dbReference type="HOGENOM" id="CLU_002507_2_0_1"/>
<feature type="compositionally biased region" description="Polar residues" evidence="2">
    <location>
        <begin position="588"/>
        <end position="613"/>
    </location>
</feature>
<dbReference type="InParanoid" id="H3D5F5"/>
<protein>
    <submittedName>
        <fullName evidence="3">KIAA1217</fullName>
    </submittedName>
</protein>
<feature type="compositionally biased region" description="Basic and acidic residues" evidence="2">
    <location>
        <begin position="106"/>
        <end position="115"/>
    </location>
</feature>
<reference evidence="4" key="1">
    <citation type="journal article" date="2004" name="Nature">
        <title>Genome duplication in the teleost fish Tetraodon nigroviridis reveals the early vertebrate proto-karyotype.</title>
        <authorList>
            <person name="Jaillon O."/>
            <person name="Aury J.-M."/>
            <person name="Brunet F."/>
            <person name="Petit J.-L."/>
            <person name="Stange-Thomann N."/>
            <person name="Mauceli E."/>
            <person name="Bouneau L."/>
            <person name="Fischer C."/>
            <person name="Ozouf-Costaz C."/>
            <person name="Bernot A."/>
            <person name="Nicaud S."/>
            <person name="Jaffe D."/>
            <person name="Fisher S."/>
            <person name="Lutfalla G."/>
            <person name="Dossat C."/>
            <person name="Segurens B."/>
            <person name="Dasilva C."/>
            <person name="Salanoubat M."/>
            <person name="Levy M."/>
            <person name="Boudet N."/>
            <person name="Castellano S."/>
            <person name="Anthouard V."/>
            <person name="Jubin C."/>
            <person name="Castelli V."/>
            <person name="Katinka M."/>
            <person name="Vacherie B."/>
            <person name="Biemont C."/>
            <person name="Skalli Z."/>
            <person name="Cattolico L."/>
            <person name="Poulain J."/>
            <person name="De Berardinis V."/>
            <person name="Cruaud C."/>
            <person name="Duprat S."/>
            <person name="Brottier P."/>
            <person name="Coutanceau J.-P."/>
            <person name="Gouzy J."/>
            <person name="Parra G."/>
            <person name="Lardier G."/>
            <person name="Chapple C."/>
            <person name="McKernan K.J."/>
            <person name="McEwan P."/>
            <person name="Bosak S."/>
            <person name="Kellis M."/>
            <person name="Volff J.-N."/>
            <person name="Guigo R."/>
            <person name="Zody M.C."/>
            <person name="Mesirov J."/>
            <person name="Lindblad-Toh K."/>
            <person name="Birren B."/>
            <person name="Nusbaum C."/>
            <person name="Kahn D."/>
            <person name="Robinson-Rechavi M."/>
            <person name="Laudet V."/>
            <person name="Schachter V."/>
            <person name="Quetier F."/>
            <person name="Saurin W."/>
            <person name="Scarpelli C."/>
            <person name="Wincker P."/>
            <person name="Lander E.S."/>
            <person name="Weissenbach J."/>
            <person name="Roest Crollius H."/>
        </authorList>
    </citation>
    <scope>NUCLEOTIDE SEQUENCE [LARGE SCALE GENOMIC DNA]</scope>
</reference>
<feature type="compositionally biased region" description="Polar residues" evidence="2">
    <location>
        <begin position="1270"/>
        <end position="1280"/>
    </location>
</feature>
<feature type="compositionally biased region" description="Polar residues" evidence="2">
    <location>
        <begin position="1293"/>
        <end position="1321"/>
    </location>
</feature>
<feature type="region of interest" description="Disordered" evidence="2">
    <location>
        <begin position="106"/>
        <end position="129"/>
    </location>
</feature>
<reference evidence="3" key="3">
    <citation type="submission" date="2025-09" db="UniProtKB">
        <authorList>
            <consortium name="Ensembl"/>
        </authorList>
    </citation>
    <scope>IDENTIFICATION</scope>
</reference>
<feature type="region of interest" description="Disordered" evidence="2">
    <location>
        <begin position="401"/>
        <end position="471"/>
    </location>
</feature>
<feature type="compositionally biased region" description="Polar residues" evidence="2">
    <location>
        <begin position="1157"/>
        <end position="1171"/>
    </location>
</feature>
<keyword evidence="4" id="KW-1185">Reference proteome</keyword>
<dbReference type="Proteomes" id="UP000007303">
    <property type="component" value="Unassembled WGS sequence"/>
</dbReference>
<keyword evidence="1" id="KW-0175">Coiled coil</keyword>
<sequence>TNVVRNVIYLLIAVMRLEQTKSNLKVTSPEDTEHLSRRQPSPNGTAPPKGDAKGSRTVPRRHTLGGARGSREILSMQPPDMDKKREAFLEHLKQKYPHHASAIMGHQERLREQSRSPKHGPSPQPGVADQVDHLSLASLESLDTMSEADTPTGFTRGSRVRASLPVVRSTNQTKDRSLGVLYLQYGDETKQIRMPNEITSVDTVRALFVSAFPQHLTMKMLESPSVAVYVKDDMRNMYYELSDVRSITDHSCLKVYNKDPAQAFNHGPRPANGDARMHSEMLHASRDNPHPLRQPPIGPALHHSVQGTLPAAPNSMPPSPSRIPFSPRQGSAPSSSTVPRERVSTANPSARSNSPCPSAILERRDVKPDEDMSSKSLSLARGNEGLYADPYLLQEGRLSMASSHGAHPNSGLDGPEHGLGGFHRASIRSTSSYGGPSPTDAIDHASLYRQKSRNSQLPTLGSKTPPPSPHRMAEVRMIDLHGGPPHGLPPHGVPIERGSPVRQSFRKEEVAGTKPRNSVGSPVIADLQGHLQGPIPAPGDHQTRERMKAMEQQIASLTGLVQHALLKGSNASGSKEPVSSGCSERPPKTSSPAHSAHSSGWTSPHVTPSQMVCSGSPVLAPKSNPSPKDTSSAPLNVNLLQFRKNVSDLRMQLHQMRQIQLQNQEALRVQLKRAEQEISGKLAEAMRGLEDPVQRQRAVVEEDRHKYLSLEEHVLTQLSELEQYVVTLQKDSASTQRVVTLKDVEEGAVTLRKVGESLAGLKGEFPALQTRMRAVLRVEVEAVKFLKEEPHKLDSMLKRVKSLTDTLSSLRRCASEGSQRGPDLAANELVSHSPSTSVPVSEATGNTLLVSNQPSPTSAPLEPQSSTIKSEVMPSSPVVIHHVQSSPVHMQQSQQSAALTTRSSPPLTPSPTNAPSPNPSKNQGRESPKAAADPGNGSAKQDLVIEELQSSPDKSKKRAMSIEAAEKEWEEKRQNMGHYDGKEFEKILQEAQANMMKGIPSLEIEDSAAVAPAATEQASTHNPADLSKQESEKPNKSPPPPPPRKIFPGSGMTTTRSGEVVFISRKESISSQEGEEDVAPPTPKAKPNKVPPETKPKPATPPPVTFPAAGEEEDEGDKIMAELQNASVASPTSRMPVPLSAKARQSPGTTDKAGKQQKLQDAQRQFRQANGSAKRVGGDHKTSSPTVPVSKIPAFYPSSTKSSSQSAHNSEATNPINTSSSSSSSCRASSVTKSSQTPRSSSLPSSHIPSLSNGSLKLPTPLQHRGKALSFSSQTQNGRSPTPLGQGGKSIRTIHTPSFTSYRSHNGSNGKSCIPTATSAK</sequence>
<proteinExistence type="predicted"/>
<dbReference type="OMA" id="XKAERKW"/>
<feature type="compositionally biased region" description="Polar residues" evidence="2">
    <location>
        <begin position="328"/>
        <end position="356"/>
    </location>
</feature>
<feature type="compositionally biased region" description="Polar residues" evidence="2">
    <location>
        <begin position="847"/>
        <end position="869"/>
    </location>
</feature>
<name>H3D5F5_TETNG</name>
<feature type="compositionally biased region" description="Polar residues" evidence="2">
    <location>
        <begin position="1197"/>
        <end position="1218"/>
    </location>
</feature>
<dbReference type="STRING" id="99883.ENSTNIP00000015744"/>
<organism evidence="3 4">
    <name type="scientific">Tetraodon nigroviridis</name>
    <name type="common">Spotted green pufferfish</name>
    <name type="synonym">Chelonodon nigroviridis</name>
    <dbReference type="NCBI Taxonomy" id="99883"/>
    <lineage>
        <taxon>Eukaryota</taxon>
        <taxon>Metazoa</taxon>
        <taxon>Chordata</taxon>
        <taxon>Craniata</taxon>
        <taxon>Vertebrata</taxon>
        <taxon>Euteleostomi</taxon>
        <taxon>Actinopterygii</taxon>
        <taxon>Neopterygii</taxon>
        <taxon>Teleostei</taxon>
        <taxon>Neoteleostei</taxon>
        <taxon>Acanthomorphata</taxon>
        <taxon>Eupercaria</taxon>
        <taxon>Tetraodontiformes</taxon>
        <taxon>Tetradontoidea</taxon>
        <taxon>Tetraodontidae</taxon>
        <taxon>Tetraodon</taxon>
    </lineage>
</organism>
<feature type="region of interest" description="Disordered" evidence="2">
    <location>
        <begin position="285"/>
        <end position="378"/>
    </location>
</feature>
<accession>H3D5F5</accession>
<feature type="coiled-coil region" evidence="1">
    <location>
        <begin position="657"/>
        <end position="684"/>
    </location>
</feature>
<feature type="compositionally biased region" description="Polar residues" evidence="2">
    <location>
        <begin position="883"/>
        <end position="897"/>
    </location>
</feature>
<dbReference type="InterPro" id="IPR051825">
    <property type="entry name" value="SRCIN1"/>
</dbReference>
<feature type="compositionally biased region" description="Pro residues" evidence="2">
    <location>
        <begin position="1036"/>
        <end position="1045"/>
    </location>
</feature>
<dbReference type="PANTHER" id="PTHR22741">
    <property type="entry name" value="P140CAP/SNIP-RELATED"/>
    <property type="match status" value="1"/>
</dbReference>